<keyword evidence="2" id="KW-1185">Reference proteome</keyword>
<evidence type="ECO:0000313" key="1">
    <source>
        <dbReference type="EMBL" id="CAH2107748.1"/>
    </source>
</evidence>
<protein>
    <recommendedName>
        <fullName evidence="3">PiggyBac transposable element-derived protein 4 C-terminal zinc-ribbon domain-containing protein</fullName>
    </recommendedName>
</protein>
<gene>
    <name evidence="1" type="ORF">EEDITHA_LOCUS21748</name>
</gene>
<accession>A0AAU9VBU0</accession>
<sequence>MHYEADKDKAVNLPDIISFYNKTKGGVDTFDQLCHTYRKKRSLAAVTNENSKSGRFSYCPRSKDRTSRTQCATCKTLICNEHQNIICQSCLNF</sequence>
<comment type="caution">
    <text evidence="1">The sequence shown here is derived from an EMBL/GenBank/DDBJ whole genome shotgun (WGS) entry which is preliminary data.</text>
</comment>
<dbReference type="Proteomes" id="UP001153954">
    <property type="component" value="Unassembled WGS sequence"/>
</dbReference>
<organism evidence="1 2">
    <name type="scientific">Euphydryas editha</name>
    <name type="common">Edith's checkerspot</name>
    <dbReference type="NCBI Taxonomy" id="104508"/>
    <lineage>
        <taxon>Eukaryota</taxon>
        <taxon>Metazoa</taxon>
        <taxon>Ecdysozoa</taxon>
        <taxon>Arthropoda</taxon>
        <taxon>Hexapoda</taxon>
        <taxon>Insecta</taxon>
        <taxon>Pterygota</taxon>
        <taxon>Neoptera</taxon>
        <taxon>Endopterygota</taxon>
        <taxon>Lepidoptera</taxon>
        <taxon>Glossata</taxon>
        <taxon>Ditrysia</taxon>
        <taxon>Papilionoidea</taxon>
        <taxon>Nymphalidae</taxon>
        <taxon>Nymphalinae</taxon>
        <taxon>Euphydryas</taxon>
    </lineage>
</organism>
<evidence type="ECO:0008006" key="3">
    <source>
        <dbReference type="Google" id="ProtNLM"/>
    </source>
</evidence>
<dbReference type="EMBL" id="CAKOGL010000030">
    <property type="protein sequence ID" value="CAH2107748.1"/>
    <property type="molecule type" value="Genomic_DNA"/>
</dbReference>
<dbReference type="AlphaFoldDB" id="A0AAU9VBU0"/>
<reference evidence="1" key="1">
    <citation type="submission" date="2022-03" db="EMBL/GenBank/DDBJ databases">
        <authorList>
            <person name="Tunstrom K."/>
        </authorList>
    </citation>
    <scope>NUCLEOTIDE SEQUENCE</scope>
</reference>
<name>A0AAU9VBU0_EUPED</name>
<proteinExistence type="predicted"/>
<evidence type="ECO:0000313" key="2">
    <source>
        <dbReference type="Proteomes" id="UP001153954"/>
    </source>
</evidence>